<dbReference type="AlphaFoldDB" id="A0A6G4W9Z5"/>
<protein>
    <submittedName>
        <fullName evidence="2">Uncharacterized protein</fullName>
    </submittedName>
</protein>
<accession>A0A6G4W9Z5</accession>
<dbReference type="Proteomes" id="UP001642900">
    <property type="component" value="Unassembled WGS sequence"/>
</dbReference>
<evidence type="ECO:0000313" key="2">
    <source>
        <dbReference type="EMBL" id="NGO51056.1"/>
    </source>
</evidence>
<reference evidence="2 3" key="1">
    <citation type="submission" date="2020-02" db="EMBL/GenBank/DDBJ databases">
        <title>Genome sequence of strain CCNWXJ40-4.</title>
        <authorList>
            <person name="Gao J."/>
            <person name="Sun J."/>
        </authorList>
    </citation>
    <scope>NUCLEOTIDE SEQUENCE [LARGE SCALE GENOMIC DNA]</scope>
    <source>
        <strain evidence="2 3">CCNWXJ 40-4</strain>
    </source>
</reference>
<gene>
    <name evidence="2" type="ORF">G6N73_07655</name>
</gene>
<dbReference type="EMBL" id="JAAKZF010000006">
    <property type="protein sequence ID" value="NGO51056.1"/>
    <property type="molecule type" value="Genomic_DNA"/>
</dbReference>
<keyword evidence="3" id="KW-1185">Reference proteome</keyword>
<name>A0A6G4W9Z5_9HYPH</name>
<organism evidence="2 3">
    <name type="scientific">Allomesorhizobium camelthorni</name>
    <dbReference type="NCBI Taxonomy" id="475069"/>
    <lineage>
        <taxon>Bacteria</taxon>
        <taxon>Pseudomonadati</taxon>
        <taxon>Pseudomonadota</taxon>
        <taxon>Alphaproteobacteria</taxon>
        <taxon>Hyphomicrobiales</taxon>
        <taxon>Phyllobacteriaceae</taxon>
        <taxon>Allomesorhizobium</taxon>
    </lineage>
</organism>
<evidence type="ECO:0000256" key="1">
    <source>
        <dbReference type="SAM" id="MobiDB-lite"/>
    </source>
</evidence>
<evidence type="ECO:0000313" key="3">
    <source>
        <dbReference type="Proteomes" id="UP001642900"/>
    </source>
</evidence>
<feature type="region of interest" description="Disordered" evidence="1">
    <location>
        <begin position="151"/>
        <end position="172"/>
    </location>
</feature>
<comment type="caution">
    <text evidence="2">The sequence shown here is derived from an EMBL/GenBank/DDBJ whole genome shotgun (WGS) entry which is preliminary data.</text>
</comment>
<proteinExistence type="predicted"/>
<dbReference type="RefSeq" id="WP_165025599.1">
    <property type="nucleotide sequence ID" value="NZ_JAAKZF010000006.1"/>
</dbReference>
<sequence length="234" mass="27098">MGAINLADNEKRSIEAIDEGNLTKLIDEAIWQENPVPLYGLSLSSCGSDVAGKLSYFEAALRECRAAKSAKKREETGTRAKHAGNELAFAFRSLKRRMEIEEQESQLFYVEDHIYTPHSFTKNIEVRVSYRWRRTVEDTWAHGRITFHHQANPHPAYMQPRPKRKPSAAQQARDLQDELCRTWEHLKDMALYTLRDYFRDGGDGSKIPETFKARTDSYTGDLNNRCAEFWHEKT</sequence>